<feature type="compositionally biased region" description="Basic and acidic residues" evidence="8">
    <location>
        <begin position="37"/>
        <end position="46"/>
    </location>
</feature>
<evidence type="ECO:0000256" key="2">
    <source>
        <dbReference type="ARBA" id="ARBA00022722"/>
    </source>
</evidence>
<comment type="function">
    <text evidence="6">RNaseP catalyzes the removal of the 5'-leader sequence from pre-tRNA to produce the mature 5'-terminus. It can also cleave other RNA substrates such as 4.5S RNA. The protein component plays an auxiliary but essential role in vivo by binding to the 5'-leader sequence and broadening the substrate specificity of the ribozyme.</text>
</comment>
<dbReference type="Gene3D" id="3.30.230.10">
    <property type="match status" value="1"/>
</dbReference>
<feature type="region of interest" description="Disordered" evidence="8">
    <location>
        <begin position="109"/>
        <end position="128"/>
    </location>
</feature>
<evidence type="ECO:0000256" key="5">
    <source>
        <dbReference type="ARBA" id="ARBA00022884"/>
    </source>
</evidence>
<name>A0A3S9AZ51_9HYPH</name>
<dbReference type="Pfam" id="PF00825">
    <property type="entry name" value="Ribonuclease_P"/>
    <property type="match status" value="1"/>
</dbReference>
<dbReference type="InterPro" id="IPR000100">
    <property type="entry name" value="RNase_P"/>
</dbReference>
<dbReference type="AlphaFoldDB" id="A0A3S9AZ51"/>
<evidence type="ECO:0000256" key="8">
    <source>
        <dbReference type="SAM" id="MobiDB-lite"/>
    </source>
</evidence>
<proteinExistence type="inferred from homology"/>
<dbReference type="GO" id="GO:0001682">
    <property type="term" value="P:tRNA 5'-leader removal"/>
    <property type="evidence" value="ECO:0007669"/>
    <property type="project" value="UniProtKB-UniRule"/>
</dbReference>
<keyword evidence="1 6" id="KW-0819">tRNA processing</keyword>
<evidence type="ECO:0000313" key="10">
    <source>
        <dbReference type="Proteomes" id="UP000268192"/>
    </source>
</evidence>
<keyword evidence="2 6" id="KW-0540">Nuclease</keyword>
<dbReference type="GO" id="GO:0042781">
    <property type="term" value="F:3'-tRNA processing endoribonuclease activity"/>
    <property type="evidence" value="ECO:0007669"/>
    <property type="project" value="TreeGrafter"/>
</dbReference>
<dbReference type="GO" id="GO:0004526">
    <property type="term" value="F:ribonuclease P activity"/>
    <property type="evidence" value="ECO:0007669"/>
    <property type="project" value="UniProtKB-UniRule"/>
</dbReference>
<protein>
    <recommendedName>
        <fullName evidence="6 7">Ribonuclease P protein component</fullName>
        <shortName evidence="6">RNase P protein</shortName>
        <shortName evidence="6">RNaseP protein</shortName>
        <ecNumber evidence="6 7">3.1.26.5</ecNumber>
    </recommendedName>
    <alternativeName>
        <fullName evidence="6">Protein C5</fullName>
    </alternativeName>
</protein>
<comment type="catalytic activity">
    <reaction evidence="6">
        <text>Endonucleolytic cleavage of RNA, removing 5'-extranucleotides from tRNA precursor.</text>
        <dbReference type="EC" id="3.1.26.5"/>
    </reaction>
</comment>
<dbReference type="EMBL" id="CP032509">
    <property type="protein sequence ID" value="AZN69976.1"/>
    <property type="molecule type" value="Genomic_DNA"/>
</dbReference>
<dbReference type="EC" id="3.1.26.5" evidence="6 7"/>
<dbReference type="PANTHER" id="PTHR33992">
    <property type="entry name" value="RIBONUCLEASE P PROTEIN COMPONENT"/>
    <property type="match status" value="1"/>
</dbReference>
<feature type="region of interest" description="Disordered" evidence="8">
    <location>
        <begin position="1"/>
        <end position="50"/>
    </location>
</feature>
<keyword evidence="3 6" id="KW-0255">Endonuclease</keyword>
<comment type="subunit">
    <text evidence="6">Consists of a catalytic RNA component (M1 or rnpB) and a protein subunit.</text>
</comment>
<sequence length="128" mass="14463">MLDDKPKGNPQRLKRRADFVAMKTGQKHKGPFFLLETRSRGDDEPPRVGFTLTKRQGNAVERNRMKRRLREAVRLSGAAAMKPGVDYVLVGRRDMLSAPFCRLTAAIKERIEGPRSQSRPKTGSVKDT</sequence>
<keyword evidence="10" id="KW-1185">Reference proteome</keyword>
<dbReference type="HAMAP" id="MF_00227">
    <property type="entry name" value="RNase_P"/>
    <property type="match status" value="1"/>
</dbReference>
<dbReference type="InterPro" id="IPR014721">
    <property type="entry name" value="Ribsml_uS5_D2-typ_fold_subgr"/>
</dbReference>
<dbReference type="OrthoDB" id="9810867at2"/>
<keyword evidence="5 6" id="KW-0694">RNA-binding</keyword>
<reference evidence="9 10" key="1">
    <citation type="submission" date="2018-09" db="EMBL/GenBank/DDBJ databases">
        <title>Marinorhizobium profundi gen. nov., sp. nov., isolated from a deep-sea sediment sample from the New Britain Trench and proposal of Marinorhizobiaceae fam. nov. in the order Rhizobiales of the class Alphaproteobacteria.</title>
        <authorList>
            <person name="Cao J."/>
        </authorList>
    </citation>
    <scope>NUCLEOTIDE SEQUENCE [LARGE SCALE GENOMIC DNA]</scope>
    <source>
        <strain evidence="9 10">WS11</strain>
    </source>
</reference>
<dbReference type="RefSeq" id="WP_126006691.1">
    <property type="nucleotide sequence ID" value="NZ_CP032509.1"/>
</dbReference>
<dbReference type="GO" id="GO:0030677">
    <property type="term" value="C:ribonuclease P complex"/>
    <property type="evidence" value="ECO:0007669"/>
    <property type="project" value="TreeGrafter"/>
</dbReference>
<dbReference type="KEGG" id="abaw:D5400_00655"/>
<evidence type="ECO:0000256" key="7">
    <source>
        <dbReference type="NCBIfam" id="TIGR00188"/>
    </source>
</evidence>
<keyword evidence="4 6" id="KW-0378">Hydrolase</keyword>
<evidence type="ECO:0000256" key="3">
    <source>
        <dbReference type="ARBA" id="ARBA00022759"/>
    </source>
</evidence>
<evidence type="ECO:0000256" key="1">
    <source>
        <dbReference type="ARBA" id="ARBA00022694"/>
    </source>
</evidence>
<dbReference type="InterPro" id="IPR020568">
    <property type="entry name" value="Ribosomal_Su5_D2-typ_SF"/>
</dbReference>
<dbReference type="GO" id="GO:0000049">
    <property type="term" value="F:tRNA binding"/>
    <property type="evidence" value="ECO:0007669"/>
    <property type="project" value="UniProtKB-UniRule"/>
</dbReference>
<dbReference type="SUPFAM" id="SSF54211">
    <property type="entry name" value="Ribosomal protein S5 domain 2-like"/>
    <property type="match status" value="1"/>
</dbReference>
<organism evidence="9 10">
    <name type="scientific">Georhizobium profundi</name>
    <dbReference type="NCBI Taxonomy" id="2341112"/>
    <lineage>
        <taxon>Bacteria</taxon>
        <taxon>Pseudomonadati</taxon>
        <taxon>Pseudomonadota</taxon>
        <taxon>Alphaproteobacteria</taxon>
        <taxon>Hyphomicrobiales</taxon>
        <taxon>Rhizobiaceae</taxon>
        <taxon>Georhizobium</taxon>
    </lineage>
</organism>
<evidence type="ECO:0000256" key="6">
    <source>
        <dbReference type="HAMAP-Rule" id="MF_00227"/>
    </source>
</evidence>
<dbReference type="PANTHER" id="PTHR33992:SF1">
    <property type="entry name" value="RIBONUCLEASE P PROTEIN COMPONENT"/>
    <property type="match status" value="1"/>
</dbReference>
<dbReference type="Proteomes" id="UP000268192">
    <property type="component" value="Chromosome"/>
</dbReference>
<dbReference type="NCBIfam" id="TIGR00188">
    <property type="entry name" value="rnpA"/>
    <property type="match status" value="1"/>
</dbReference>
<evidence type="ECO:0000313" key="9">
    <source>
        <dbReference type="EMBL" id="AZN69976.1"/>
    </source>
</evidence>
<evidence type="ECO:0000256" key="4">
    <source>
        <dbReference type="ARBA" id="ARBA00022801"/>
    </source>
</evidence>
<comment type="similarity">
    <text evidence="6">Belongs to the RnpA family.</text>
</comment>
<gene>
    <name evidence="6" type="primary">rnpA</name>
    <name evidence="9" type="ORF">D5400_00655</name>
</gene>
<accession>A0A3S9AZ51</accession>